<dbReference type="RefSeq" id="WP_340294087.1">
    <property type="nucleotide sequence ID" value="NZ_JBBEOI010000137.1"/>
</dbReference>
<dbReference type="InterPro" id="IPR012675">
    <property type="entry name" value="Beta-grasp_dom_sf"/>
</dbReference>
<evidence type="ECO:0000313" key="2">
    <source>
        <dbReference type="Proteomes" id="UP001595685"/>
    </source>
</evidence>
<dbReference type="InterPro" id="IPR016155">
    <property type="entry name" value="Mopterin_synth/thiamin_S_b"/>
</dbReference>
<reference evidence="2" key="1">
    <citation type="journal article" date="2019" name="Int. J. Syst. Evol. Microbiol.">
        <title>The Global Catalogue of Microorganisms (GCM) 10K type strain sequencing project: providing services to taxonomists for standard genome sequencing and annotation.</title>
        <authorList>
            <consortium name="The Broad Institute Genomics Platform"/>
            <consortium name="The Broad Institute Genome Sequencing Center for Infectious Disease"/>
            <person name="Wu L."/>
            <person name="Ma J."/>
        </authorList>
    </citation>
    <scope>NUCLEOTIDE SEQUENCE [LARGE SCALE GENOMIC DNA]</scope>
    <source>
        <strain evidence="2">NCAIM B.02333</strain>
    </source>
</reference>
<keyword evidence="2" id="KW-1185">Reference proteome</keyword>
<sequence length="110" mass="10745">MAEATRPTVTVRLFAGARAAAGTRQADIQVGSAVDGQVGGEVGSEVDGGAAGTAGPASVQDVLDGLVASYPGVARVLPACSYLLDGVAARPAQPLGQARTLDVLPPFSGG</sequence>
<organism evidence="1 2">
    <name type="scientific">Aquipuribacter hungaricus</name>
    <dbReference type="NCBI Taxonomy" id="545624"/>
    <lineage>
        <taxon>Bacteria</taxon>
        <taxon>Bacillati</taxon>
        <taxon>Actinomycetota</taxon>
        <taxon>Actinomycetes</taxon>
        <taxon>Micrococcales</taxon>
        <taxon>Intrasporangiaceae</taxon>
        <taxon>Aquipuribacter</taxon>
    </lineage>
</organism>
<comment type="caution">
    <text evidence="1">The sequence shown here is derived from an EMBL/GenBank/DDBJ whole genome shotgun (WGS) entry which is preliminary data.</text>
</comment>
<gene>
    <name evidence="1" type="ORF">ACFOLH_01595</name>
</gene>
<dbReference type="Proteomes" id="UP001595685">
    <property type="component" value="Unassembled WGS sequence"/>
</dbReference>
<dbReference type="EMBL" id="JBHRWW010000001">
    <property type="protein sequence ID" value="MFC3687030.1"/>
    <property type="molecule type" value="Genomic_DNA"/>
</dbReference>
<protein>
    <submittedName>
        <fullName evidence="1">MoaD/ThiS family protein</fullName>
    </submittedName>
</protein>
<dbReference type="Gene3D" id="3.10.20.30">
    <property type="match status" value="1"/>
</dbReference>
<proteinExistence type="predicted"/>
<dbReference type="SUPFAM" id="SSF54285">
    <property type="entry name" value="MoaD/ThiS"/>
    <property type="match status" value="1"/>
</dbReference>
<accession>A0ABV7WB79</accession>
<name>A0ABV7WB79_9MICO</name>
<evidence type="ECO:0000313" key="1">
    <source>
        <dbReference type="EMBL" id="MFC3687030.1"/>
    </source>
</evidence>